<dbReference type="Proteomes" id="UP001153678">
    <property type="component" value="Unassembled WGS sequence"/>
</dbReference>
<name>A0A9W4SAA9_9GLOM</name>
<sequence>MSGKIITKIKKYKREENSFYHDDEIYISGNIEGLIKMEVLEFNYLGANISSLGQPNYENGVLKIFEPIISKFTDNHEVSFAVKKRKKMILVETISSFGTTSETFEKRIEIEPLDNLLAGIEDKVIPCFSPSIKVIAFRFNRPTEIYGSGPSAHETNREIKQFENKLRVEKGGIISFKLDLIEFGSTSGEIVVTLNTLNDLTVTSVDKKAITEIQNALNQNPPITNAELETANQDWQNEIQNASEPNLINNIKNRVLSDITAKRNAKNSGGGGDVIEAYRNLAIGAINTELQKDPVVKTTELETDRVLDDIKNKRGHKSEEKKVLELLSQAKTQNIYSELAQTIKELKKYFSTKTYQENQTEIEQQEAKLSRLDPDKYKREIENDLNEQIRNNGLESQEIEAETTKAIQEAIQDPTPSKKKVAEKTIAQNGANVELKKLLSSAKTAKTESEKKVMISKILNYPSKNSYCEESYRKLKAEVDKVLAQLQGKNLEGGNSQNSSLFLKVVLPLVLVGFGAVIIGLFGLLFCGILGGPLLSGSSLSLLFPLPFFLILASSIASSIWFLKFSSSLSEFKLTNFSAHKLWGDQREEPRSELNNFEDFSLARISLPITILSSTIAFLSL</sequence>
<keyword evidence="1" id="KW-0812">Transmembrane</keyword>
<feature type="transmembrane region" description="Helical" evidence="1">
    <location>
        <begin position="542"/>
        <end position="563"/>
    </location>
</feature>
<reference evidence="2" key="1">
    <citation type="submission" date="2022-08" db="EMBL/GenBank/DDBJ databases">
        <authorList>
            <person name="Kallberg Y."/>
            <person name="Tangrot J."/>
            <person name="Rosling A."/>
        </authorList>
    </citation>
    <scope>NUCLEOTIDE SEQUENCE</scope>
    <source>
        <strain evidence="2">Wild A</strain>
    </source>
</reference>
<keyword evidence="1" id="KW-1133">Transmembrane helix</keyword>
<evidence type="ECO:0000313" key="2">
    <source>
        <dbReference type="EMBL" id="CAI2162016.1"/>
    </source>
</evidence>
<evidence type="ECO:0000313" key="3">
    <source>
        <dbReference type="Proteomes" id="UP001153678"/>
    </source>
</evidence>
<comment type="caution">
    <text evidence="2">The sequence shown here is derived from an EMBL/GenBank/DDBJ whole genome shotgun (WGS) entry which is preliminary data.</text>
</comment>
<proteinExistence type="predicted"/>
<keyword evidence="3" id="KW-1185">Reference proteome</keyword>
<gene>
    <name evidence="2" type="ORF">FWILDA_LOCUS345</name>
</gene>
<dbReference type="EMBL" id="CAMKVN010000022">
    <property type="protein sequence ID" value="CAI2162016.1"/>
    <property type="molecule type" value="Genomic_DNA"/>
</dbReference>
<evidence type="ECO:0000256" key="1">
    <source>
        <dbReference type="SAM" id="Phobius"/>
    </source>
</evidence>
<dbReference type="AlphaFoldDB" id="A0A9W4SAA9"/>
<organism evidence="2 3">
    <name type="scientific">Funneliformis geosporum</name>
    <dbReference type="NCBI Taxonomy" id="1117311"/>
    <lineage>
        <taxon>Eukaryota</taxon>
        <taxon>Fungi</taxon>
        <taxon>Fungi incertae sedis</taxon>
        <taxon>Mucoromycota</taxon>
        <taxon>Glomeromycotina</taxon>
        <taxon>Glomeromycetes</taxon>
        <taxon>Glomerales</taxon>
        <taxon>Glomeraceae</taxon>
        <taxon>Funneliformis</taxon>
    </lineage>
</organism>
<keyword evidence="1" id="KW-0472">Membrane</keyword>
<accession>A0A9W4SAA9</accession>
<feature type="transmembrane region" description="Helical" evidence="1">
    <location>
        <begin position="505"/>
        <end position="530"/>
    </location>
</feature>
<protein>
    <submittedName>
        <fullName evidence="2">2930_t:CDS:1</fullName>
    </submittedName>
</protein>